<protein>
    <submittedName>
        <fullName evidence="3">Uncharacterized protein</fullName>
    </submittedName>
</protein>
<dbReference type="STRING" id="796620.VIBC2010_03025"/>
<dbReference type="AlphaFoldDB" id="E3BIA1"/>
<reference evidence="3 4" key="1">
    <citation type="journal article" date="2012" name="Int. J. Syst. Evol. Microbiol.">
        <title>Vibrio caribbeanicus sp. nov., isolated from the marine sponge Scleritoderma cyanea.</title>
        <authorList>
            <person name="Hoffmann M."/>
            <person name="Monday S.R."/>
            <person name="Allard M.W."/>
            <person name="Strain E.A."/>
            <person name="Whittaker P."/>
            <person name="Naum M."/>
            <person name="McCarthy P.J."/>
            <person name="Lopez J.V."/>
            <person name="Fischer M."/>
            <person name="Brown E.W."/>
        </authorList>
    </citation>
    <scope>NUCLEOTIDE SEQUENCE [LARGE SCALE GENOMIC DNA]</scope>
    <source>
        <strain evidence="3 4">ATCC BAA-2122</strain>
    </source>
</reference>
<organism evidence="3 4">
    <name type="scientific">Vibrio caribbeanicus ATCC BAA-2122</name>
    <dbReference type="NCBI Taxonomy" id="796620"/>
    <lineage>
        <taxon>Bacteria</taxon>
        <taxon>Pseudomonadati</taxon>
        <taxon>Pseudomonadota</taxon>
        <taxon>Gammaproteobacteria</taxon>
        <taxon>Vibrionales</taxon>
        <taxon>Vibrionaceae</taxon>
        <taxon>Vibrio</taxon>
    </lineage>
</organism>
<evidence type="ECO:0000256" key="1">
    <source>
        <dbReference type="SAM" id="Coils"/>
    </source>
</evidence>
<keyword evidence="4" id="KW-1185">Reference proteome</keyword>
<proteinExistence type="predicted"/>
<keyword evidence="1" id="KW-0175">Coiled coil</keyword>
<sequence>MSRKQVAENIDELGSSVSSAKYICRACSRVANEKGRLCKAQTISNCSGAAMSGTVKPDLKLATANSSGLTKQSESVQKAVTLAKEKRRNIEQGAQSTSEVRHTLKSMKKECKRLKKEIKLHKKLLKLSKKHRKLAKKRTSLTPVCSTRSTHQQKEVDLH</sequence>
<comment type="caution">
    <text evidence="3">The sequence shown here is derived from an EMBL/GenBank/DDBJ whole genome shotgun (WGS) entry which is preliminary data.</text>
</comment>
<name>E3BIA1_9VIBR</name>
<gene>
    <name evidence="3" type="ORF">VIBC2010_03025</name>
</gene>
<dbReference type="Proteomes" id="UP000002943">
    <property type="component" value="Unassembled WGS sequence"/>
</dbReference>
<feature type="region of interest" description="Disordered" evidence="2">
    <location>
        <begin position="133"/>
        <end position="159"/>
    </location>
</feature>
<feature type="compositionally biased region" description="Polar residues" evidence="2">
    <location>
        <begin position="140"/>
        <end position="150"/>
    </location>
</feature>
<evidence type="ECO:0000256" key="2">
    <source>
        <dbReference type="SAM" id="MobiDB-lite"/>
    </source>
</evidence>
<dbReference type="RefSeq" id="WP_009600733.1">
    <property type="nucleotide sequence ID" value="NZ_AEIU01000061.1"/>
</dbReference>
<dbReference type="EMBL" id="AEIU01000061">
    <property type="protein sequence ID" value="EFP97229.1"/>
    <property type="molecule type" value="Genomic_DNA"/>
</dbReference>
<feature type="coiled-coil region" evidence="1">
    <location>
        <begin position="97"/>
        <end position="124"/>
    </location>
</feature>
<dbReference type="OrthoDB" id="5398457at2"/>
<accession>E3BIA1</accession>
<evidence type="ECO:0000313" key="3">
    <source>
        <dbReference type="EMBL" id="EFP97229.1"/>
    </source>
</evidence>
<evidence type="ECO:0000313" key="4">
    <source>
        <dbReference type="Proteomes" id="UP000002943"/>
    </source>
</evidence>